<sequence length="240" mass="27456">MKRFFEIDFLRGLAVISMIAYHTLFDLNYFAGYSFPIHSDSLFLFRSFAPVAFLLIVGLCLSISYSRARSEKGKAGLFKKYLFRGLKTFALGLAITAITWLVFPQEFIIFGVLHFIGIAIILVFPLLGKKRLSLLLGISFILLGLWLQTFHVSSHWLLWLGLVPEGFYTFDYFPLLPWLGVVLLGIFFGRALYPSAERDFRIPDLSGNRFIAFFSFLGRKSLLIYFLHQPVLVAIILFIA</sequence>
<dbReference type="EMBL" id="JAFGDB010000015">
    <property type="protein sequence ID" value="MBN2067013.1"/>
    <property type="molecule type" value="Genomic_DNA"/>
</dbReference>
<feature type="transmembrane region" description="Helical" evidence="1">
    <location>
        <begin position="172"/>
        <end position="193"/>
    </location>
</feature>
<keyword evidence="1" id="KW-1133">Transmembrane helix</keyword>
<keyword evidence="1" id="KW-0472">Membrane</keyword>
<keyword evidence="1" id="KW-0812">Transmembrane</keyword>
<feature type="domain" description="Heparan-alpha-glucosaminide N-acetyltransferase catalytic" evidence="2">
    <location>
        <begin position="3"/>
        <end position="230"/>
    </location>
</feature>
<gene>
    <name evidence="3" type="ORF">JW744_00940</name>
</gene>
<feature type="transmembrane region" description="Helical" evidence="1">
    <location>
        <begin position="12"/>
        <end position="31"/>
    </location>
</feature>
<comment type="caution">
    <text evidence="3">The sequence shown here is derived from an EMBL/GenBank/DDBJ whole genome shotgun (WGS) entry which is preliminary data.</text>
</comment>
<feature type="transmembrane region" description="Helical" evidence="1">
    <location>
        <begin position="43"/>
        <end position="61"/>
    </location>
</feature>
<accession>A0A938YMP3</accession>
<dbReference type="InterPro" id="IPR012429">
    <property type="entry name" value="HGSNAT_cat"/>
</dbReference>
<evidence type="ECO:0000256" key="1">
    <source>
        <dbReference type="SAM" id="Phobius"/>
    </source>
</evidence>
<dbReference type="AlphaFoldDB" id="A0A938YMP3"/>
<dbReference type="Proteomes" id="UP000809243">
    <property type="component" value="Unassembled WGS sequence"/>
</dbReference>
<evidence type="ECO:0000259" key="2">
    <source>
        <dbReference type="Pfam" id="PF07786"/>
    </source>
</evidence>
<evidence type="ECO:0000313" key="4">
    <source>
        <dbReference type="Proteomes" id="UP000809243"/>
    </source>
</evidence>
<feature type="transmembrane region" description="Helical" evidence="1">
    <location>
        <begin position="107"/>
        <end position="127"/>
    </location>
</feature>
<proteinExistence type="predicted"/>
<protein>
    <submittedName>
        <fullName evidence="3">DUF1624 domain-containing protein</fullName>
    </submittedName>
</protein>
<organism evidence="3 4">
    <name type="scientific">Candidatus Iainarchaeum sp</name>
    <dbReference type="NCBI Taxonomy" id="3101447"/>
    <lineage>
        <taxon>Archaea</taxon>
        <taxon>Candidatus Iainarchaeota</taxon>
        <taxon>Candidatus Iainarchaeia</taxon>
        <taxon>Candidatus Iainarchaeales</taxon>
        <taxon>Candidatus Iainarchaeaceae</taxon>
        <taxon>Candidatus Iainarchaeum</taxon>
    </lineage>
</organism>
<dbReference type="Pfam" id="PF07786">
    <property type="entry name" value="HGSNAT_cat"/>
    <property type="match status" value="1"/>
</dbReference>
<reference evidence="3" key="1">
    <citation type="submission" date="2021-01" db="EMBL/GenBank/DDBJ databases">
        <title>Active Sulfur Cycling in an Early Earth Analoge.</title>
        <authorList>
            <person name="Hahn C.R."/>
            <person name="Youssef N.H."/>
            <person name="Elshahed M."/>
        </authorList>
    </citation>
    <scope>NUCLEOTIDE SEQUENCE</scope>
    <source>
        <strain evidence="3">Zod_Metabat.1151</strain>
    </source>
</reference>
<feature type="transmembrane region" description="Helical" evidence="1">
    <location>
        <begin position="81"/>
        <end position="101"/>
    </location>
</feature>
<feature type="transmembrane region" description="Helical" evidence="1">
    <location>
        <begin position="222"/>
        <end position="239"/>
    </location>
</feature>
<feature type="transmembrane region" description="Helical" evidence="1">
    <location>
        <begin position="134"/>
        <end position="152"/>
    </location>
</feature>
<name>A0A938YMP3_9ARCH</name>
<evidence type="ECO:0000313" key="3">
    <source>
        <dbReference type="EMBL" id="MBN2067013.1"/>
    </source>
</evidence>